<feature type="transmembrane region" description="Helical" evidence="1">
    <location>
        <begin position="67"/>
        <end position="83"/>
    </location>
</feature>
<feature type="transmembrane region" description="Helical" evidence="1">
    <location>
        <begin position="6"/>
        <end position="25"/>
    </location>
</feature>
<dbReference type="RefSeq" id="WP_236402884.1">
    <property type="nucleotide sequence ID" value="NZ_JAKJHZ010000009.1"/>
</dbReference>
<protein>
    <recommendedName>
        <fullName evidence="4">Integral membrane protein</fullName>
    </recommendedName>
</protein>
<organism evidence="2 3">
    <name type="scientific">Nocardioides potassii</name>
    <dbReference type="NCBI Taxonomy" id="2911371"/>
    <lineage>
        <taxon>Bacteria</taxon>
        <taxon>Bacillati</taxon>
        <taxon>Actinomycetota</taxon>
        <taxon>Actinomycetes</taxon>
        <taxon>Propionibacteriales</taxon>
        <taxon>Nocardioidaceae</taxon>
        <taxon>Nocardioides</taxon>
    </lineage>
</organism>
<evidence type="ECO:0000313" key="2">
    <source>
        <dbReference type="EMBL" id="MCF6378814.1"/>
    </source>
</evidence>
<accession>A0ABS9HF15</accession>
<dbReference type="EMBL" id="JAKJHZ010000009">
    <property type="protein sequence ID" value="MCF6378814.1"/>
    <property type="molecule type" value="Genomic_DNA"/>
</dbReference>
<keyword evidence="1" id="KW-0472">Membrane</keyword>
<keyword evidence="1" id="KW-0812">Transmembrane</keyword>
<feature type="transmembrane region" description="Helical" evidence="1">
    <location>
        <begin position="95"/>
        <end position="115"/>
    </location>
</feature>
<comment type="caution">
    <text evidence="2">The sequence shown here is derived from an EMBL/GenBank/DDBJ whole genome shotgun (WGS) entry which is preliminary data.</text>
</comment>
<keyword evidence="1" id="KW-1133">Transmembrane helix</keyword>
<evidence type="ECO:0008006" key="4">
    <source>
        <dbReference type="Google" id="ProtNLM"/>
    </source>
</evidence>
<name>A0ABS9HF15_9ACTN</name>
<evidence type="ECO:0000313" key="3">
    <source>
        <dbReference type="Proteomes" id="UP001201161"/>
    </source>
</evidence>
<sequence length="117" mass="12410">METLRLVLLFVHILGYAALLGGLLVQLRTEPKVVNSLMRDGAGTAFLAGLLLVGVLESIGSPDHAKIGVKFAIGLVILVLVMVNMRKPSIPQGLYVGLLVLTLANIAVAVFWSPVHS</sequence>
<keyword evidence="3" id="KW-1185">Reference proteome</keyword>
<dbReference type="Proteomes" id="UP001201161">
    <property type="component" value="Unassembled WGS sequence"/>
</dbReference>
<feature type="transmembrane region" description="Helical" evidence="1">
    <location>
        <begin position="37"/>
        <end position="55"/>
    </location>
</feature>
<reference evidence="2 3" key="1">
    <citation type="submission" date="2022-01" db="EMBL/GenBank/DDBJ databases">
        <title>Nocardioides sp. nov., an actinomycete isolated from mining soil.</title>
        <authorList>
            <person name="Liu L."/>
        </authorList>
    </citation>
    <scope>NUCLEOTIDE SEQUENCE [LARGE SCALE GENOMIC DNA]</scope>
    <source>
        <strain evidence="2 3">KLBMP 9356</strain>
    </source>
</reference>
<evidence type="ECO:0000256" key="1">
    <source>
        <dbReference type="SAM" id="Phobius"/>
    </source>
</evidence>
<proteinExistence type="predicted"/>
<gene>
    <name evidence="2" type="ORF">L2K70_14460</name>
</gene>